<dbReference type="Proteomes" id="UP001060085">
    <property type="component" value="Linkage Group LG03"/>
</dbReference>
<dbReference type="EMBL" id="CM044703">
    <property type="protein sequence ID" value="KAI5672046.1"/>
    <property type="molecule type" value="Genomic_DNA"/>
</dbReference>
<name>A0ACC0BHA9_CATRO</name>
<comment type="caution">
    <text evidence="1">The sequence shown here is derived from an EMBL/GenBank/DDBJ whole genome shotgun (WGS) entry which is preliminary data.</text>
</comment>
<evidence type="ECO:0000313" key="2">
    <source>
        <dbReference type="Proteomes" id="UP001060085"/>
    </source>
</evidence>
<evidence type="ECO:0000313" key="1">
    <source>
        <dbReference type="EMBL" id="KAI5672046.1"/>
    </source>
</evidence>
<gene>
    <name evidence="1" type="ORF">M9H77_12410</name>
</gene>
<reference evidence="2" key="1">
    <citation type="journal article" date="2023" name="Nat. Plants">
        <title>Single-cell RNA sequencing provides a high-resolution roadmap for understanding the multicellular compartmentation of specialized metabolism.</title>
        <authorList>
            <person name="Sun S."/>
            <person name="Shen X."/>
            <person name="Li Y."/>
            <person name="Li Y."/>
            <person name="Wang S."/>
            <person name="Li R."/>
            <person name="Zhang H."/>
            <person name="Shen G."/>
            <person name="Guo B."/>
            <person name="Wei J."/>
            <person name="Xu J."/>
            <person name="St-Pierre B."/>
            <person name="Chen S."/>
            <person name="Sun C."/>
        </authorList>
    </citation>
    <scope>NUCLEOTIDE SEQUENCE [LARGE SCALE GENOMIC DNA]</scope>
</reference>
<proteinExistence type="predicted"/>
<accession>A0ACC0BHA9</accession>
<keyword evidence="2" id="KW-1185">Reference proteome</keyword>
<sequence>MVSDVNLVRGFPDGFTPLAVMPHLNEEVVSDVPMEEIEEDTINEEEDIEKGDDLEVEIVKENHGTRMIQRRKRTRASQKDQTILSPVAKKAKAKTPVSSSPKSQEFLQSSHLYQRGRDEDEGVCGKGNHG</sequence>
<protein>
    <submittedName>
        <fullName evidence="1">Uncharacterized protein</fullName>
    </submittedName>
</protein>
<organism evidence="1 2">
    <name type="scientific">Catharanthus roseus</name>
    <name type="common">Madagascar periwinkle</name>
    <name type="synonym">Vinca rosea</name>
    <dbReference type="NCBI Taxonomy" id="4058"/>
    <lineage>
        <taxon>Eukaryota</taxon>
        <taxon>Viridiplantae</taxon>
        <taxon>Streptophyta</taxon>
        <taxon>Embryophyta</taxon>
        <taxon>Tracheophyta</taxon>
        <taxon>Spermatophyta</taxon>
        <taxon>Magnoliopsida</taxon>
        <taxon>eudicotyledons</taxon>
        <taxon>Gunneridae</taxon>
        <taxon>Pentapetalae</taxon>
        <taxon>asterids</taxon>
        <taxon>lamiids</taxon>
        <taxon>Gentianales</taxon>
        <taxon>Apocynaceae</taxon>
        <taxon>Rauvolfioideae</taxon>
        <taxon>Vinceae</taxon>
        <taxon>Catharanthinae</taxon>
        <taxon>Catharanthus</taxon>
    </lineage>
</organism>